<protein>
    <submittedName>
        <fullName evidence="3">Uncharacterized protein</fullName>
    </submittedName>
</protein>
<dbReference type="AlphaFoldDB" id="A0A9W9Z8J9"/>
<dbReference type="GO" id="GO:0015074">
    <property type="term" value="P:DNA integration"/>
    <property type="evidence" value="ECO:0007669"/>
    <property type="project" value="InterPro"/>
</dbReference>
<evidence type="ECO:0000313" key="4">
    <source>
        <dbReference type="Proteomes" id="UP001163046"/>
    </source>
</evidence>
<evidence type="ECO:0000313" key="3">
    <source>
        <dbReference type="EMBL" id="KAJ7375968.1"/>
    </source>
</evidence>
<dbReference type="GO" id="GO:0006310">
    <property type="term" value="P:DNA recombination"/>
    <property type="evidence" value="ECO:0007669"/>
    <property type="project" value="UniProtKB-KW"/>
</dbReference>
<organism evidence="3 4">
    <name type="scientific">Desmophyllum pertusum</name>
    <dbReference type="NCBI Taxonomy" id="174260"/>
    <lineage>
        <taxon>Eukaryota</taxon>
        <taxon>Metazoa</taxon>
        <taxon>Cnidaria</taxon>
        <taxon>Anthozoa</taxon>
        <taxon>Hexacorallia</taxon>
        <taxon>Scleractinia</taxon>
        <taxon>Caryophylliina</taxon>
        <taxon>Caryophylliidae</taxon>
        <taxon>Desmophyllum</taxon>
    </lineage>
</organism>
<dbReference type="OrthoDB" id="5984701at2759"/>
<reference evidence="3" key="1">
    <citation type="submission" date="2023-01" db="EMBL/GenBank/DDBJ databases">
        <title>Genome assembly of the deep-sea coral Lophelia pertusa.</title>
        <authorList>
            <person name="Herrera S."/>
            <person name="Cordes E."/>
        </authorList>
    </citation>
    <scope>NUCLEOTIDE SEQUENCE</scope>
    <source>
        <strain evidence="3">USNM1676648</strain>
        <tissue evidence="3">Polyp</tissue>
    </source>
</reference>
<name>A0A9W9Z8J9_9CNID</name>
<keyword evidence="1" id="KW-0233">DNA recombination</keyword>
<dbReference type="SUPFAM" id="SSF56349">
    <property type="entry name" value="DNA breaking-rejoining enzymes"/>
    <property type="match status" value="1"/>
</dbReference>
<comment type="caution">
    <text evidence="3">The sequence shown here is derived from an EMBL/GenBank/DDBJ whole genome shotgun (WGS) entry which is preliminary data.</text>
</comment>
<sequence>MDSLVPYYSDSDSSPELCSEDHDQPPTKSARLEELITASSPPLVLSSSDGESDDPSLERSQTNSSADEGDFPDPSEIPPQLCVKTKAYAIKFTELSGEMQIFLKAVDKFFTRAVNLERQTPPLKNSTYSKAQERMLGFLGFLHANLRIQLTPEVFLRSSVLEKYLDYLQAVRKCSPATVANHASSLLYPVKFLHREHAPNYHNIPVIRQIRTQATILQREGDLQRPKSKEELTAANRWLEWEEIVQACSLQRDYFEMAVNGSEKARECCNLVVLAMYVFIPPSRGLEIRTLQIERDWKNFTPEKSKGKNLVLLQESSQVTLHFDNYKTHKHYGHEQIFLKGDTELCKILVEYVNKHRPKLLSENSGQTLLLNRNGEAFSSSSFSSHIKQLFHKLTGTLVTINMLRSAFVSWAYGRGISFDRDCTDALKTSLASALRHSRDQAERIYDRRTSNQRKEQALSVTMGFAEESLSDKQPATSSQDTDSQEREFEIGQFVGLVEEGSRLNKPLILIGQIQSFMEDGKVSLLWYTSRKSLYSLDLDGSQWFEDKACLTHVTMQPARNKPGYFRLATSLRAIHKTLSDE</sequence>
<feature type="compositionally biased region" description="Polar residues" evidence="2">
    <location>
        <begin position="37"/>
        <end position="49"/>
    </location>
</feature>
<evidence type="ECO:0000256" key="1">
    <source>
        <dbReference type="ARBA" id="ARBA00023172"/>
    </source>
</evidence>
<dbReference type="InterPro" id="IPR011010">
    <property type="entry name" value="DNA_brk_join_enz"/>
</dbReference>
<keyword evidence="4" id="KW-1185">Reference proteome</keyword>
<accession>A0A9W9Z8J9</accession>
<feature type="region of interest" description="Disordered" evidence="2">
    <location>
        <begin position="1"/>
        <end position="78"/>
    </location>
</feature>
<proteinExistence type="predicted"/>
<evidence type="ECO:0000256" key="2">
    <source>
        <dbReference type="SAM" id="MobiDB-lite"/>
    </source>
</evidence>
<dbReference type="InterPro" id="IPR013762">
    <property type="entry name" value="Integrase-like_cat_sf"/>
</dbReference>
<gene>
    <name evidence="3" type="ORF">OS493_037718</name>
</gene>
<dbReference type="GO" id="GO:0003677">
    <property type="term" value="F:DNA binding"/>
    <property type="evidence" value="ECO:0007669"/>
    <property type="project" value="InterPro"/>
</dbReference>
<feature type="compositionally biased region" description="Basic and acidic residues" evidence="2">
    <location>
        <begin position="19"/>
        <end position="34"/>
    </location>
</feature>
<dbReference type="Proteomes" id="UP001163046">
    <property type="component" value="Unassembled WGS sequence"/>
</dbReference>
<dbReference type="Gene3D" id="1.10.443.10">
    <property type="entry name" value="Intergrase catalytic core"/>
    <property type="match status" value="1"/>
</dbReference>
<dbReference type="EMBL" id="MU826425">
    <property type="protein sequence ID" value="KAJ7375968.1"/>
    <property type="molecule type" value="Genomic_DNA"/>
</dbReference>